<name>A0A5B7DWW8_PORTR</name>
<dbReference type="EMBL" id="VSRR010001547">
    <property type="protein sequence ID" value="MPC26040.1"/>
    <property type="molecule type" value="Genomic_DNA"/>
</dbReference>
<keyword evidence="2" id="KW-1185">Reference proteome</keyword>
<reference evidence="1 2" key="1">
    <citation type="submission" date="2019-05" db="EMBL/GenBank/DDBJ databases">
        <title>Another draft genome of Portunus trituberculatus and its Hox gene families provides insights of decapod evolution.</title>
        <authorList>
            <person name="Jeong J.-H."/>
            <person name="Song I."/>
            <person name="Kim S."/>
            <person name="Choi T."/>
            <person name="Kim D."/>
            <person name="Ryu S."/>
            <person name="Kim W."/>
        </authorList>
    </citation>
    <scope>NUCLEOTIDE SEQUENCE [LARGE SCALE GENOMIC DNA]</scope>
    <source>
        <tissue evidence="1">Muscle</tissue>
    </source>
</reference>
<proteinExistence type="predicted"/>
<evidence type="ECO:0000313" key="1">
    <source>
        <dbReference type="EMBL" id="MPC26040.1"/>
    </source>
</evidence>
<organism evidence="1 2">
    <name type="scientific">Portunus trituberculatus</name>
    <name type="common">Swimming crab</name>
    <name type="synonym">Neptunus trituberculatus</name>
    <dbReference type="NCBI Taxonomy" id="210409"/>
    <lineage>
        <taxon>Eukaryota</taxon>
        <taxon>Metazoa</taxon>
        <taxon>Ecdysozoa</taxon>
        <taxon>Arthropoda</taxon>
        <taxon>Crustacea</taxon>
        <taxon>Multicrustacea</taxon>
        <taxon>Malacostraca</taxon>
        <taxon>Eumalacostraca</taxon>
        <taxon>Eucarida</taxon>
        <taxon>Decapoda</taxon>
        <taxon>Pleocyemata</taxon>
        <taxon>Brachyura</taxon>
        <taxon>Eubrachyura</taxon>
        <taxon>Portunoidea</taxon>
        <taxon>Portunidae</taxon>
        <taxon>Portuninae</taxon>
        <taxon>Portunus</taxon>
    </lineage>
</organism>
<comment type="caution">
    <text evidence="1">The sequence shown here is derived from an EMBL/GenBank/DDBJ whole genome shotgun (WGS) entry which is preliminary data.</text>
</comment>
<accession>A0A5B7DWW8</accession>
<dbReference type="AlphaFoldDB" id="A0A5B7DWW8"/>
<dbReference type="Proteomes" id="UP000324222">
    <property type="component" value="Unassembled WGS sequence"/>
</dbReference>
<protein>
    <submittedName>
        <fullName evidence="1">Uncharacterized protein</fullName>
    </submittedName>
</protein>
<evidence type="ECO:0000313" key="2">
    <source>
        <dbReference type="Proteomes" id="UP000324222"/>
    </source>
</evidence>
<sequence>MWCNGRGNDGDSGVVEQQRDSDLQAALWCGGARVHLTTKGTHRVRMAGFVSFAIEASIPLACRQREPRNCDPFKANKLAAKLSNLVKAP</sequence>
<gene>
    <name evidence="1" type="ORF">E2C01_019169</name>
</gene>